<reference evidence="2 3" key="1">
    <citation type="journal article" date="2012" name="Nat. Genet.">
        <title>Plasmodium cynomolgi genome sequences provide insight into Plasmodium vivax and the monkey malaria clade.</title>
        <authorList>
            <person name="Tachibana S."/>
            <person name="Sullivan S.A."/>
            <person name="Kawai S."/>
            <person name="Nakamura S."/>
            <person name="Kim H.R."/>
            <person name="Goto N."/>
            <person name="Arisue N."/>
            <person name="Palacpac N.M.Q."/>
            <person name="Honma H."/>
            <person name="Yagi M."/>
            <person name="Tougan T."/>
            <person name="Katakai Y."/>
            <person name="Kaneko O."/>
            <person name="Mita T."/>
            <person name="Kita K."/>
            <person name="Yasutomi Y."/>
            <person name="Sutton P.L."/>
            <person name="Shakhbatyan R."/>
            <person name="Horii T."/>
            <person name="Yasunaga T."/>
            <person name="Barnwell J.W."/>
            <person name="Escalante A.A."/>
            <person name="Carlton J.M."/>
            <person name="Tanabe K."/>
        </authorList>
    </citation>
    <scope>NUCLEOTIDE SEQUENCE [LARGE SCALE GENOMIC DNA]</scope>
    <source>
        <strain evidence="2 3">B</strain>
    </source>
</reference>
<feature type="transmembrane region" description="Helical" evidence="1">
    <location>
        <begin position="12"/>
        <end position="32"/>
    </location>
</feature>
<keyword evidence="3" id="KW-1185">Reference proteome</keyword>
<dbReference type="EMBL" id="DF157100">
    <property type="protein sequence ID" value="GAB66098.1"/>
    <property type="molecule type" value="Genomic_DNA"/>
</dbReference>
<organism evidence="2 3">
    <name type="scientific">Plasmodium cynomolgi (strain B)</name>
    <dbReference type="NCBI Taxonomy" id="1120755"/>
    <lineage>
        <taxon>Eukaryota</taxon>
        <taxon>Sar</taxon>
        <taxon>Alveolata</taxon>
        <taxon>Apicomplexa</taxon>
        <taxon>Aconoidasida</taxon>
        <taxon>Haemosporida</taxon>
        <taxon>Plasmodiidae</taxon>
        <taxon>Plasmodium</taxon>
        <taxon>Plasmodium (Plasmodium)</taxon>
    </lineage>
</organism>
<dbReference type="AlphaFoldDB" id="K6UJN9"/>
<evidence type="ECO:0000256" key="1">
    <source>
        <dbReference type="SAM" id="Phobius"/>
    </source>
</evidence>
<evidence type="ECO:0000313" key="2">
    <source>
        <dbReference type="EMBL" id="GAB66098.1"/>
    </source>
</evidence>
<keyword evidence="1" id="KW-1133">Transmembrane helix</keyword>
<evidence type="ECO:0000313" key="3">
    <source>
        <dbReference type="Proteomes" id="UP000006319"/>
    </source>
</evidence>
<dbReference type="VEuPathDB" id="PlasmoDB:PCYB_082590"/>
<feature type="transmembrane region" description="Helical" evidence="1">
    <location>
        <begin position="38"/>
        <end position="58"/>
    </location>
</feature>
<name>K6UJN9_PLACD</name>
<dbReference type="RefSeq" id="XP_004222045.1">
    <property type="nucleotide sequence ID" value="XM_004221997.1"/>
</dbReference>
<feature type="non-terminal residue" evidence="2">
    <location>
        <position position="1"/>
    </location>
</feature>
<gene>
    <name evidence="2" type="ORF">PCYB_082590</name>
</gene>
<protein>
    <submittedName>
        <fullName evidence="2">Uncharacterized protein</fullName>
    </submittedName>
</protein>
<accession>K6UJN9</accession>
<keyword evidence="1" id="KW-0472">Membrane</keyword>
<dbReference type="KEGG" id="pcy:PCYB_082590"/>
<dbReference type="Proteomes" id="UP000006319">
    <property type="component" value="Chromosome 8"/>
</dbReference>
<proteinExistence type="predicted"/>
<keyword evidence="1" id="KW-0812">Transmembrane</keyword>
<dbReference type="GeneID" id="14692448"/>
<sequence>GKDAVSANEIKRIILIKLLKCVAVLILLYVVIRLTFTFIKKLINLIILFIFKIIKLCCCGGR</sequence>